<dbReference type="PANTHER" id="PTHR46957:SF3">
    <property type="entry name" value="CYTOKINE RECEPTOR"/>
    <property type="match status" value="1"/>
</dbReference>
<dbReference type="EMBL" id="GEEE01016765">
    <property type="protein sequence ID" value="JAP46460.1"/>
    <property type="molecule type" value="Transcribed_RNA"/>
</dbReference>
<dbReference type="Gene3D" id="2.60.40.10">
    <property type="entry name" value="Immunoglobulins"/>
    <property type="match status" value="5"/>
</dbReference>
<dbReference type="AlphaFoldDB" id="A0A0X3P4W3"/>
<dbReference type="InterPro" id="IPR050713">
    <property type="entry name" value="RTP_Phos/Ushers"/>
</dbReference>
<dbReference type="SUPFAM" id="SSF49265">
    <property type="entry name" value="Fibronectin type III"/>
    <property type="match status" value="3"/>
</dbReference>
<evidence type="ECO:0000313" key="2">
    <source>
        <dbReference type="EMBL" id="JAP46460.1"/>
    </source>
</evidence>
<sequence length="1072" mass="114938">MCNSYKYLVVTADTIVCAYCSVRTNWMDLFFAFLLLRLSVSVAGITSPVDFSVNATSPSSLFLTWKSNVDDLGSILSYRLQYKKSADTEFAWFMLDSSATNYTISKLDANTAYEVSLQALGLFDVGPIQNRSATTCPGVPGPVSRISLLKATRESVEFTWDNPTSYFGTSNSTIIEYWTPGEKNKIVSVEASTTTCKLVGLNATLPYYVNLAASTNPDFNSCGGGPGVGILGGLFYTTSDAEFTPVGGTLKVTGPSSLRREWDAPNTSDPRILALTYIVTGGTRDAQIGILPMNARGLSISNLEPNTNYTVDIILSGVYTRTGSPLTAATAPGVPGMPTDLNVTKQGSNALKVQWSAPTNPPGTVKEYACSLYSGDVLAQTKYVETTQHTFSDLSAEGVYKVTVAASIDPNSEGLGGGSGPAAESDLIYMTDLSKPKLDPPTNLIVEAAGTNAISVKWDSPAQDTVGVYGYSIIFTDTESQTMSRFVPSHLNFYLMTGLKSGESYKVAMKSIGLLQDSVLSEVKEVATLVAAPSPPQKVRATIVLPNTAEVTWSAPAQSSDAVTGYVVEAVRGGTVLGTQKVPSDTLKAAFVLPSYVEVTFLVAAESASGVSASAASNAVFTDGESLFLSFNPSFSTPSLPASPKLKALMSLNADFPFLEDGEMNKWISNTRFMIILRGPAGPGKEVLARSIRSRFPSAKLCSDAGKPNSGARWRAADKDPCLGSVETFTAAGYSPIVIDSLVEQAADWEGKPYVDLAMKNDYNVLLVVAQTPGATAPKVRSLLHSETQGLPSGLAEKLRSLAPVYPLYYGWFWPARRNCNDKACSQDQDLWDVDPSRETRDLVNISKHAFDTILNNDSLRATLAKTCGLSADSQAPEVADFWKSAVNPHFGNSPPENQGYPTPTRPHVTSYYSNFGSQPGAQDYADLLIVNEALLGRLDSISVLGLVVSKRTVGARLKLSHDMLPLWRQDDSAAVSGSLGRDRPSRPLGSRAHATLALAKGISAVETGFDTMRVVDAESQGYPNTEKIPMKDGFIYDITIPSPASGKAAEHMFYYEFTTPPSARVIFTSFY</sequence>
<dbReference type="Gene3D" id="3.90.1740.10">
    <property type="entry name" value="2',3'-cyclic nucleotide 3'-phosphodiesterase superfamily"/>
    <property type="match status" value="1"/>
</dbReference>
<proteinExistence type="predicted"/>
<protein>
    <submittedName>
        <fullName evidence="2">2',3'-cyclic-nucleotide 3'-phosphodiesterase</fullName>
    </submittedName>
</protein>
<feature type="domain" description="Fibronectin type-III" evidence="1">
    <location>
        <begin position="535"/>
        <end position="626"/>
    </location>
</feature>
<dbReference type="GO" id="GO:0004113">
    <property type="term" value="F:2',3'-cyclic-nucleotide 3'-phosphodiesterase activity"/>
    <property type="evidence" value="ECO:0007669"/>
    <property type="project" value="InterPro"/>
</dbReference>
<feature type="domain" description="Fibronectin type-III" evidence="1">
    <location>
        <begin position="47"/>
        <end position="139"/>
    </location>
</feature>
<dbReference type="Pfam" id="PF00041">
    <property type="entry name" value="fn3"/>
    <property type="match status" value="3"/>
</dbReference>
<feature type="domain" description="Fibronectin type-III" evidence="1">
    <location>
        <begin position="142"/>
        <end position="240"/>
    </location>
</feature>
<dbReference type="InterPro" id="IPR009097">
    <property type="entry name" value="Cyclic_Pdiesterase"/>
</dbReference>
<feature type="domain" description="Fibronectin type-III" evidence="1">
    <location>
        <begin position="337"/>
        <end position="434"/>
    </location>
</feature>
<dbReference type="InterPro" id="IPR013783">
    <property type="entry name" value="Ig-like_fold"/>
</dbReference>
<accession>A0A0X3P4W3</accession>
<dbReference type="Pfam" id="PF05881">
    <property type="entry name" value="CNPase"/>
    <property type="match status" value="1"/>
</dbReference>
<dbReference type="InterPro" id="IPR047325">
    <property type="entry name" value="CNPase_cat"/>
</dbReference>
<name>A0A0X3P4W3_SCHSO</name>
<dbReference type="GO" id="GO:0016020">
    <property type="term" value="C:membrane"/>
    <property type="evidence" value="ECO:0007669"/>
    <property type="project" value="UniProtKB-SubCell"/>
</dbReference>
<gene>
    <name evidence="2" type="primary">CN37</name>
    <name evidence="2" type="ORF">TR148582</name>
</gene>
<dbReference type="CDD" id="cd00063">
    <property type="entry name" value="FN3"/>
    <property type="match status" value="5"/>
</dbReference>
<dbReference type="InterPro" id="IPR003961">
    <property type="entry name" value="FN3_dom"/>
</dbReference>
<feature type="domain" description="Fibronectin type-III" evidence="1">
    <location>
        <begin position="244"/>
        <end position="336"/>
    </location>
</feature>
<dbReference type="InterPro" id="IPR036116">
    <property type="entry name" value="FN3_sf"/>
</dbReference>
<dbReference type="SMART" id="SM00060">
    <property type="entry name" value="FN3"/>
    <property type="match status" value="6"/>
</dbReference>
<feature type="domain" description="Fibronectin type-III" evidence="1">
    <location>
        <begin position="440"/>
        <end position="531"/>
    </location>
</feature>
<dbReference type="PANTHER" id="PTHR46957">
    <property type="entry name" value="CYTOKINE RECEPTOR"/>
    <property type="match status" value="1"/>
</dbReference>
<organism evidence="2">
    <name type="scientific">Schistocephalus solidus</name>
    <name type="common">Tapeworm</name>
    <dbReference type="NCBI Taxonomy" id="70667"/>
    <lineage>
        <taxon>Eukaryota</taxon>
        <taxon>Metazoa</taxon>
        <taxon>Spiralia</taxon>
        <taxon>Lophotrochozoa</taxon>
        <taxon>Platyhelminthes</taxon>
        <taxon>Cestoda</taxon>
        <taxon>Eucestoda</taxon>
        <taxon>Diphyllobothriidea</taxon>
        <taxon>Diphyllobothriidae</taxon>
        <taxon>Schistocephalus</taxon>
    </lineage>
</organism>
<reference evidence="2" key="1">
    <citation type="submission" date="2016-01" db="EMBL/GenBank/DDBJ databases">
        <title>Reference transcriptome for the parasite Schistocephalus solidus: insights into the molecular evolution of parasitism.</title>
        <authorList>
            <person name="Hebert F.O."/>
            <person name="Grambauer S."/>
            <person name="Barber I."/>
            <person name="Landry C.R."/>
            <person name="Aubin-Horth N."/>
        </authorList>
    </citation>
    <scope>NUCLEOTIDE SEQUENCE</scope>
</reference>
<dbReference type="PROSITE" id="PS50853">
    <property type="entry name" value="FN3"/>
    <property type="match status" value="6"/>
</dbReference>
<dbReference type="SUPFAM" id="SSF55144">
    <property type="entry name" value="LigT-like"/>
    <property type="match status" value="1"/>
</dbReference>
<evidence type="ECO:0000259" key="1">
    <source>
        <dbReference type="PROSITE" id="PS50853"/>
    </source>
</evidence>